<dbReference type="AlphaFoldDB" id="A0A7X2XEK8"/>
<dbReference type="PIRSF" id="PIRSF015617">
    <property type="entry name" value="Adensltrnsf_CobA"/>
    <property type="match status" value="1"/>
</dbReference>
<organism evidence="1 4">
    <name type="scientific">Phascolarctobacterium faecium</name>
    <dbReference type="NCBI Taxonomy" id="33025"/>
    <lineage>
        <taxon>Bacteria</taxon>
        <taxon>Bacillati</taxon>
        <taxon>Bacillota</taxon>
        <taxon>Negativicutes</taxon>
        <taxon>Acidaminococcales</taxon>
        <taxon>Acidaminococcaceae</taxon>
        <taxon>Phascolarctobacterium</taxon>
    </lineage>
</organism>
<proteinExistence type="predicted"/>
<accession>A0A7X2XEK8</accession>
<dbReference type="Pfam" id="PF02572">
    <property type="entry name" value="CobA_CobO_BtuR"/>
    <property type="match status" value="1"/>
</dbReference>
<gene>
    <name evidence="1" type="ORF">GMD11_03290</name>
    <name evidence="2" type="ORF">GMD18_03290</name>
</gene>
<reference evidence="3 4" key="1">
    <citation type="journal article" date="2019" name="Nat. Med.">
        <title>A library of human gut bacterial isolates paired with longitudinal multiomics data enables mechanistic microbiome research.</title>
        <authorList>
            <person name="Poyet M."/>
            <person name="Groussin M."/>
            <person name="Gibbons S.M."/>
            <person name="Avila-Pacheco J."/>
            <person name="Jiang X."/>
            <person name="Kearney S.M."/>
            <person name="Perrotta A.R."/>
            <person name="Berdy B."/>
            <person name="Zhao S."/>
            <person name="Lieberman T.D."/>
            <person name="Swanson P.K."/>
            <person name="Smith M."/>
            <person name="Roesemann S."/>
            <person name="Alexander J.E."/>
            <person name="Rich S.A."/>
            <person name="Livny J."/>
            <person name="Vlamakis H."/>
            <person name="Clish C."/>
            <person name="Bullock K."/>
            <person name="Deik A."/>
            <person name="Scott J."/>
            <person name="Pierce K.A."/>
            <person name="Xavier R.J."/>
            <person name="Alm E.J."/>
        </authorList>
    </citation>
    <scope>NUCLEOTIDE SEQUENCE [LARGE SCALE GENOMIC DNA]</scope>
    <source>
        <strain evidence="1 4">BIOML-A13</strain>
        <strain evidence="2 3">BIOML-A3</strain>
    </source>
</reference>
<evidence type="ECO:0000313" key="3">
    <source>
        <dbReference type="Proteomes" id="UP000443070"/>
    </source>
</evidence>
<keyword evidence="3" id="KW-1185">Reference proteome</keyword>
<dbReference type="PANTHER" id="PTHR46638">
    <property type="entry name" value="CORRINOID ADENOSYLTRANSFERASE"/>
    <property type="match status" value="1"/>
</dbReference>
<dbReference type="InterPro" id="IPR003724">
    <property type="entry name" value="CblAdoTrfase_CobA"/>
</dbReference>
<keyword evidence="1" id="KW-0808">Transferase</keyword>
<protein>
    <submittedName>
        <fullName evidence="1">Cob(I)yrinic acid a,c-diamide adenosyltransferase</fullName>
    </submittedName>
</protein>
<dbReference type="OrthoDB" id="9810309at2"/>
<dbReference type="Proteomes" id="UP000484547">
    <property type="component" value="Unassembled WGS sequence"/>
</dbReference>
<comment type="caution">
    <text evidence="1">The sequence shown here is derived from an EMBL/GenBank/DDBJ whole genome shotgun (WGS) entry which is preliminary data.</text>
</comment>
<evidence type="ECO:0000313" key="2">
    <source>
        <dbReference type="EMBL" id="MTU03427.1"/>
    </source>
</evidence>
<dbReference type="Proteomes" id="UP000443070">
    <property type="component" value="Unassembled WGS sequence"/>
</dbReference>
<evidence type="ECO:0000313" key="1">
    <source>
        <dbReference type="EMBL" id="MTT75295.1"/>
    </source>
</evidence>
<dbReference type="CDD" id="cd00561">
    <property type="entry name" value="CobA_ACA"/>
    <property type="match status" value="1"/>
</dbReference>
<dbReference type="InterPro" id="IPR027417">
    <property type="entry name" value="P-loop_NTPase"/>
</dbReference>
<dbReference type="SUPFAM" id="SSF52540">
    <property type="entry name" value="P-loop containing nucleoside triphosphate hydrolases"/>
    <property type="match status" value="1"/>
</dbReference>
<dbReference type="GO" id="GO:0009236">
    <property type="term" value="P:cobalamin biosynthetic process"/>
    <property type="evidence" value="ECO:0007669"/>
    <property type="project" value="InterPro"/>
</dbReference>
<dbReference type="GO" id="GO:0008817">
    <property type="term" value="F:corrinoid adenosyltransferase activity"/>
    <property type="evidence" value="ECO:0007669"/>
    <property type="project" value="InterPro"/>
</dbReference>
<dbReference type="PANTHER" id="PTHR46638:SF1">
    <property type="entry name" value="CORRINOID ADENOSYLTRANSFERASE"/>
    <property type="match status" value="1"/>
</dbReference>
<dbReference type="EMBL" id="WNBW01000001">
    <property type="protein sequence ID" value="MTU03427.1"/>
    <property type="molecule type" value="Genomic_DNA"/>
</dbReference>
<dbReference type="RefSeq" id="WP_155163662.1">
    <property type="nucleotide sequence ID" value="NZ_CAUEMD010000040.1"/>
</dbReference>
<name>A0A7X2XEK8_9FIRM</name>
<dbReference type="EMBL" id="WNBM01000001">
    <property type="protein sequence ID" value="MTT75295.1"/>
    <property type="molecule type" value="Genomic_DNA"/>
</dbReference>
<sequence>MKDYGLLQVYTGSGKGKTTAALGVALRAAGRGAKTVMLSFLKDDPDYGEAMAAQYLPHFLLRQVGRDAFVNFHNPDPIDLKMVRKGWEEAKKILIEDTADLLILDELNIVLATGMLPLEEVIDFLKKYKGKTEIITTGRGAPEELIDIADLVTDMQEIKHYFHKGVSSRDGIDH</sequence>
<dbReference type="GO" id="GO:0005524">
    <property type="term" value="F:ATP binding"/>
    <property type="evidence" value="ECO:0007669"/>
    <property type="project" value="InterPro"/>
</dbReference>
<evidence type="ECO:0000313" key="4">
    <source>
        <dbReference type="Proteomes" id="UP000484547"/>
    </source>
</evidence>
<dbReference type="Gene3D" id="3.40.50.300">
    <property type="entry name" value="P-loop containing nucleotide triphosphate hydrolases"/>
    <property type="match status" value="1"/>
</dbReference>